<comment type="caution">
    <text evidence="2">The sequence shown here is derived from an EMBL/GenBank/DDBJ whole genome shotgun (WGS) entry which is preliminary data.</text>
</comment>
<dbReference type="EMBL" id="BEXT01000001">
    <property type="protein sequence ID" value="GBC61723.1"/>
    <property type="molecule type" value="Genomic_DNA"/>
</dbReference>
<reference evidence="3" key="1">
    <citation type="submission" date="2017-11" db="EMBL/GenBank/DDBJ databases">
        <authorList>
            <person name="Watanabe M."/>
            <person name="Kojima H."/>
        </authorList>
    </citation>
    <scope>NUCLEOTIDE SEQUENCE [LARGE SCALE GENOMIC DNA]</scope>
    <source>
        <strain evidence="3">Tokyo 01</strain>
    </source>
</reference>
<sequence length="1573" mass="184458">MNWDNFLEILTKKLKHSGKEGFEGLTAKLLEHLTGRKFFLSLSGRQYGRDMSSEEIRGNIIAVECKRYSKASLRERELIGELREALLKMPDLDLWVLLTTQRLNDQAYSSLKQIAHEHGIEFLSIDVENEENSDLAALCANAPDIVINHFRNHIKELSRQKLNDVEQYLIEINKKSGFSHRLEKLKDAFSQESLGFDNWRFCQNEWLIQKFESERESRAAFGQILNIRQTVNDVIPRKDAISKIRYWWGSWKNHKDPFVILGEEGDGKTWAIASFAEQLAKKQTSPPIIFITSNLLSSDDPFQLIVNTLKKQLSEPRNGYWEKRLKNWLKRPNGTSPLCLLVLDGLNEYPTFNWRNLLEALDASPWFGRFALLISCRSAYWERHLKFFHGKYQHVWELPGFNQTELSLALDIKGLKRTNVENLLPLISKPRYFSLMIRLKDQIAESGDITIERLFYEDWKDRVRRKNQRHTFSDDDFQYLITEVAQKLINNSFLKLDDVKSEINSDSPFNIVEELVSSRILVEEKKVIKRQRYKIDNQYLIYGLGLLLLDETSQMSSATDQEIDEAIFHWIEPKGSDLQAKILGTASALALIIEDCSENIRNRLLLNWVSVQNFAESAWWQIPDYFSVRPETYLNIAEKLWSSDENNGLAQDLLMEGFLKYGRIDRIQKILIPYFERWMGFIHLYGYAWLNDQNGSGEKEKERQKIADRIGISEISPGPLNVEGYDFEIITDEKLLRLSRLALAVISHLDRKPFIRAITIGIISKRIVNRFEIDDLFSWTLRTAPDDIWLSIKSEAEQLLKSEKHPFRQSGYKLLTHFGSLEAYRLREKLPVHLIPKAPLQKEYEVNPCDCIFYWWTKENYWDCLSKSNQIGHISSMMRMVALEPNIGIPNSFLNGLKRIGEIINYNELFKSEGKSPDDSRFDEYETVICAFAPEVFADILRNLALNLTDRNGRPLFQAAKRIRENMLIMTEKERYAIFRSWTGSLGRRTVDKYERLGEDWLFTCVIEDKKAEEQIKLLLARGDNCTYPVNFMPAFKTLPINVRHQYLREASESEDNDFIVNVLWFISLGSEGLSDYVESLLEYENTLIKASLFAIILKIKNQSLGQKVINEEWHWSKDKCAGENYFGSLILCNYGGNLTYSEILQRIYPMLAGYALEKRGYKQNEILEYADYLMKTWESIQSDTGFVSESTPIMSISYDIKAQNIRWERRSLSHDYNFHSQTFYSWYALWGGALRSSLPASDNSHLFSKLGNFEKRHKKLQDLLEEALNSQSEKGNHWFGNVLWIHGLKKAIQARKEYIGSWLNAVLPETEKSYDIIRCCGEFYEVLCIVLLEIEPEKGRNLYKLLQSIPRDQYIDRQTEITSLKYRLFCVPRNEVVIQLWQNELEHCQSNIELGELTFLIEKTSNIDWLFSVIEELLSSKCMYDHATGLKLLSLLNNEEAGKKLEDWIENNTDSWPKRIGELAFEYCFKKNIWAKWWFKDFLTNSDKVRAWGSFRVFLKCADLRFWLWCDEVLENNENLISDDRKQYYFENIGQIQIHIKENSKNFWKLHEKLLDMKVQKDQIWPWMDKYI</sequence>
<evidence type="ECO:0000259" key="1">
    <source>
        <dbReference type="PROSITE" id="PS50837"/>
    </source>
</evidence>
<proteinExistence type="predicted"/>
<protein>
    <recommendedName>
        <fullName evidence="1">NACHT domain-containing protein</fullName>
    </recommendedName>
</protein>
<dbReference type="InterPro" id="IPR007111">
    <property type="entry name" value="NACHT_NTPase"/>
</dbReference>
<dbReference type="Gene3D" id="3.40.50.300">
    <property type="entry name" value="P-loop containing nucleotide triphosphate hydrolases"/>
    <property type="match status" value="1"/>
</dbReference>
<dbReference type="Proteomes" id="UP000288096">
    <property type="component" value="Unassembled WGS sequence"/>
</dbReference>
<accession>A0A401FXR3</accession>
<evidence type="ECO:0000313" key="2">
    <source>
        <dbReference type="EMBL" id="GBC61723.1"/>
    </source>
</evidence>
<name>A0A401FXR3_9BACT</name>
<dbReference type="RefSeq" id="WP_124328980.1">
    <property type="nucleotide sequence ID" value="NZ_BEXT01000001.1"/>
</dbReference>
<dbReference type="PROSITE" id="PS50837">
    <property type="entry name" value="NACHT"/>
    <property type="match status" value="1"/>
</dbReference>
<dbReference type="InterPro" id="IPR007560">
    <property type="entry name" value="Restrct_endonuc_IV_Mrr"/>
</dbReference>
<dbReference type="InterPro" id="IPR027417">
    <property type="entry name" value="P-loop_NTPase"/>
</dbReference>
<feature type="domain" description="NACHT" evidence="1">
    <location>
        <begin position="256"/>
        <end position="378"/>
    </location>
</feature>
<organism evidence="2 3">
    <name type="scientific">Desulfonema ishimotonii</name>
    <dbReference type="NCBI Taxonomy" id="45657"/>
    <lineage>
        <taxon>Bacteria</taxon>
        <taxon>Pseudomonadati</taxon>
        <taxon>Thermodesulfobacteriota</taxon>
        <taxon>Desulfobacteria</taxon>
        <taxon>Desulfobacterales</taxon>
        <taxon>Desulfococcaceae</taxon>
        <taxon>Desulfonema</taxon>
    </lineage>
</organism>
<dbReference type="OrthoDB" id="7210088at2"/>
<evidence type="ECO:0000313" key="3">
    <source>
        <dbReference type="Proteomes" id="UP000288096"/>
    </source>
</evidence>
<gene>
    <name evidence="2" type="ORF">DENIS_2685</name>
</gene>
<reference evidence="3" key="2">
    <citation type="submission" date="2019-01" db="EMBL/GenBank/DDBJ databases">
        <title>Genome sequence of Desulfonema ishimotonii strain Tokyo 01.</title>
        <authorList>
            <person name="Fukui M."/>
        </authorList>
    </citation>
    <scope>NUCLEOTIDE SEQUENCE [LARGE SCALE GENOMIC DNA]</scope>
    <source>
        <strain evidence="3">Tokyo 01</strain>
    </source>
</reference>
<dbReference type="SUPFAM" id="SSF52540">
    <property type="entry name" value="P-loop containing nucleoside triphosphate hydrolases"/>
    <property type="match status" value="1"/>
</dbReference>
<dbReference type="GO" id="GO:0004519">
    <property type="term" value="F:endonuclease activity"/>
    <property type="evidence" value="ECO:0007669"/>
    <property type="project" value="InterPro"/>
</dbReference>
<keyword evidence="3" id="KW-1185">Reference proteome</keyword>
<dbReference type="Pfam" id="PF04471">
    <property type="entry name" value="Mrr_cat"/>
    <property type="match status" value="1"/>
</dbReference>
<dbReference type="GO" id="GO:0009307">
    <property type="term" value="P:DNA restriction-modification system"/>
    <property type="evidence" value="ECO:0007669"/>
    <property type="project" value="InterPro"/>
</dbReference>
<dbReference type="GO" id="GO:0003677">
    <property type="term" value="F:DNA binding"/>
    <property type="evidence" value="ECO:0007669"/>
    <property type="project" value="InterPro"/>
</dbReference>